<reference evidence="10" key="3">
    <citation type="journal article" date="2017" name="Nature">
        <title>Genome sequence of the progenitor of the wheat D genome Aegilops tauschii.</title>
        <authorList>
            <person name="Luo M.C."/>
            <person name="Gu Y.Q."/>
            <person name="Puiu D."/>
            <person name="Wang H."/>
            <person name="Twardziok S.O."/>
            <person name="Deal K.R."/>
            <person name="Huo N."/>
            <person name="Zhu T."/>
            <person name="Wang L."/>
            <person name="Wang Y."/>
            <person name="McGuire P.E."/>
            <person name="Liu S."/>
            <person name="Long H."/>
            <person name="Ramasamy R.K."/>
            <person name="Rodriguez J.C."/>
            <person name="Van S.L."/>
            <person name="Yuan L."/>
            <person name="Wang Z."/>
            <person name="Xia Z."/>
            <person name="Xiao L."/>
            <person name="Anderson O.D."/>
            <person name="Ouyang S."/>
            <person name="Liang Y."/>
            <person name="Zimin A.V."/>
            <person name="Pertea G."/>
            <person name="Qi P."/>
            <person name="Bennetzen J.L."/>
            <person name="Dai X."/>
            <person name="Dawson M.W."/>
            <person name="Muller H.G."/>
            <person name="Kugler K."/>
            <person name="Rivarola-Duarte L."/>
            <person name="Spannagl M."/>
            <person name="Mayer K.F.X."/>
            <person name="Lu F.H."/>
            <person name="Bevan M.W."/>
            <person name="Leroy P."/>
            <person name="Li P."/>
            <person name="You F.M."/>
            <person name="Sun Q."/>
            <person name="Liu Z."/>
            <person name="Lyons E."/>
            <person name="Wicker T."/>
            <person name="Salzberg S.L."/>
            <person name="Devos K.M."/>
            <person name="Dvorak J."/>
        </authorList>
    </citation>
    <scope>NUCLEOTIDE SEQUENCE [LARGE SCALE GENOMIC DNA]</scope>
    <source>
        <strain evidence="10">cv. AL8/78</strain>
    </source>
</reference>
<feature type="domain" description="Expansin-like EG45" evidence="8">
    <location>
        <begin position="40"/>
        <end position="146"/>
    </location>
</feature>
<protein>
    <recommendedName>
        <fullName evidence="6">Expansin</fullName>
    </recommendedName>
</protein>
<dbReference type="InterPro" id="IPR036908">
    <property type="entry name" value="RlpA-like_sf"/>
</dbReference>
<dbReference type="Pfam" id="PF01357">
    <property type="entry name" value="Expansin_C"/>
    <property type="match status" value="1"/>
</dbReference>
<evidence type="ECO:0000256" key="5">
    <source>
        <dbReference type="ARBA" id="ARBA00023136"/>
    </source>
</evidence>
<keyword evidence="3 6" id="KW-0964">Secreted</keyword>
<keyword evidence="4" id="KW-0732">Signal</keyword>
<keyword evidence="11" id="KW-1185">Reference proteome</keyword>
<keyword evidence="2 6" id="KW-0134">Cell wall</keyword>
<dbReference type="PROSITE" id="PS50842">
    <property type="entry name" value="EXPANSIN_EG45"/>
    <property type="match status" value="1"/>
</dbReference>
<dbReference type="SUPFAM" id="SSF49590">
    <property type="entry name" value="PHL pollen allergen"/>
    <property type="match status" value="1"/>
</dbReference>
<dbReference type="Proteomes" id="UP000015105">
    <property type="component" value="Chromosome 5D"/>
</dbReference>
<feature type="region of interest" description="Disordered" evidence="7">
    <location>
        <begin position="14"/>
        <end position="39"/>
    </location>
</feature>
<accession>A0A453M3A2</accession>
<keyword evidence="5" id="KW-0472">Membrane</keyword>
<dbReference type="Gene3D" id="2.40.40.10">
    <property type="entry name" value="RlpA-like domain"/>
    <property type="match status" value="1"/>
</dbReference>
<keyword evidence="6" id="KW-0961">Cell wall biogenesis/degradation</keyword>
<dbReference type="SUPFAM" id="SSF50685">
    <property type="entry name" value="Barwin-like endoglucanases"/>
    <property type="match status" value="1"/>
</dbReference>
<dbReference type="Gene3D" id="2.60.40.760">
    <property type="entry name" value="Expansin, cellulose-binding-like domain"/>
    <property type="match status" value="1"/>
</dbReference>
<evidence type="ECO:0000313" key="10">
    <source>
        <dbReference type="EnsemblPlants" id="AET5Gv21026900.6"/>
    </source>
</evidence>
<evidence type="ECO:0000313" key="11">
    <source>
        <dbReference type="Proteomes" id="UP000015105"/>
    </source>
</evidence>
<evidence type="ECO:0000256" key="4">
    <source>
        <dbReference type="ARBA" id="ARBA00022729"/>
    </source>
</evidence>
<evidence type="ECO:0000259" key="9">
    <source>
        <dbReference type="PROSITE" id="PS50843"/>
    </source>
</evidence>
<organism evidence="10 11">
    <name type="scientific">Aegilops tauschii subsp. strangulata</name>
    <name type="common">Goatgrass</name>
    <dbReference type="NCBI Taxonomy" id="200361"/>
    <lineage>
        <taxon>Eukaryota</taxon>
        <taxon>Viridiplantae</taxon>
        <taxon>Streptophyta</taxon>
        <taxon>Embryophyta</taxon>
        <taxon>Tracheophyta</taxon>
        <taxon>Spermatophyta</taxon>
        <taxon>Magnoliopsida</taxon>
        <taxon>Liliopsida</taxon>
        <taxon>Poales</taxon>
        <taxon>Poaceae</taxon>
        <taxon>BOP clade</taxon>
        <taxon>Pooideae</taxon>
        <taxon>Triticodae</taxon>
        <taxon>Triticeae</taxon>
        <taxon>Triticinae</taxon>
        <taxon>Aegilops</taxon>
    </lineage>
</organism>
<reference evidence="11" key="2">
    <citation type="journal article" date="2017" name="Nat. Plants">
        <title>The Aegilops tauschii genome reveals multiple impacts of transposons.</title>
        <authorList>
            <person name="Zhao G."/>
            <person name="Zou C."/>
            <person name="Li K."/>
            <person name="Wang K."/>
            <person name="Li T."/>
            <person name="Gao L."/>
            <person name="Zhang X."/>
            <person name="Wang H."/>
            <person name="Yang Z."/>
            <person name="Liu X."/>
            <person name="Jiang W."/>
            <person name="Mao L."/>
            <person name="Kong X."/>
            <person name="Jiao Y."/>
            <person name="Jia J."/>
        </authorList>
    </citation>
    <scope>NUCLEOTIDE SEQUENCE [LARGE SCALE GENOMIC DNA]</scope>
    <source>
        <strain evidence="11">cv. AL8/78</strain>
    </source>
</reference>
<comment type="subcellular location">
    <subcellularLocation>
        <location evidence="6">Secreted</location>
        <location evidence="6">Cell wall</location>
    </subcellularLocation>
    <subcellularLocation>
        <location evidence="6">Membrane</location>
        <topology evidence="6">Peripheral membrane protein</topology>
    </subcellularLocation>
</comment>
<comment type="function">
    <text evidence="6">Causes loosening and extension of plant cell walls by disrupting non-covalent bonding between cellulose microfibrils and matrix glucans. No enzymatic activity has been found.</text>
</comment>
<evidence type="ECO:0000256" key="7">
    <source>
        <dbReference type="SAM" id="MobiDB-lite"/>
    </source>
</evidence>
<dbReference type="AlphaFoldDB" id="A0A453M3A2"/>
<reference evidence="10" key="5">
    <citation type="journal article" date="2021" name="G3 (Bethesda)">
        <title>Aegilops tauschii genome assembly Aet v5.0 features greater sequence contiguity and improved annotation.</title>
        <authorList>
            <person name="Wang L."/>
            <person name="Zhu T."/>
            <person name="Rodriguez J.C."/>
            <person name="Deal K.R."/>
            <person name="Dubcovsky J."/>
            <person name="McGuire P.E."/>
            <person name="Lux T."/>
            <person name="Spannagl M."/>
            <person name="Mayer K.F.X."/>
            <person name="Baldrich P."/>
            <person name="Meyers B.C."/>
            <person name="Huo N."/>
            <person name="Gu Y.Q."/>
            <person name="Zhou H."/>
            <person name="Devos K.M."/>
            <person name="Bennetzen J.L."/>
            <person name="Unver T."/>
            <person name="Budak H."/>
            <person name="Gulick P.J."/>
            <person name="Galiba G."/>
            <person name="Kalapos B."/>
            <person name="Nelson D.R."/>
            <person name="Li P."/>
            <person name="You F.M."/>
            <person name="Luo M.C."/>
            <person name="Dvorak J."/>
        </authorList>
    </citation>
    <scope>NUCLEOTIDE SEQUENCE [LARGE SCALE GENOMIC DNA]</scope>
    <source>
        <strain evidence="10">cv. AL8/78</strain>
    </source>
</reference>
<dbReference type="EnsemblPlants" id="AET5Gv21026900.6">
    <property type="protein sequence ID" value="AET5Gv21026900.6"/>
    <property type="gene ID" value="AET5Gv21026900"/>
</dbReference>
<feature type="domain" description="Expansin-like CBD" evidence="9">
    <location>
        <begin position="156"/>
        <end position="236"/>
    </location>
</feature>
<comment type="similarity">
    <text evidence="1 6">Belongs to the expansin family. Expansin A subfamily.</text>
</comment>
<proteinExistence type="inferred from homology"/>
<evidence type="ECO:0000259" key="8">
    <source>
        <dbReference type="PROSITE" id="PS50842"/>
    </source>
</evidence>
<dbReference type="InterPro" id="IPR007117">
    <property type="entry name" value="Expansin_CBD"/>
</dbReference>
<dbReference type="SMART" id="SM00837">
    <property type="entry name" value="DPBB_1"/>
    <property type="match status" value="1"/>
</dbReference>
<dbReference type="InterPro" id="IPR002963">
    <property type="entry name" value="Expansin"/>
</dbReference>
<dbReference type="InterPro" id="IPR036749">
    <property type="entry name" value="Expansin_CBD_sf"/>
</dbReference>
<reference evidence="10" key="4">
    <citation type="submission" date="2019-03" db="UniProtKB">
        <authorList>
            <consortium name="EnsemblPlants"/>
        </authorList>
    </citation>
    <scope>IDENTIFICATION</scope>
</reference>
<evidence type="ECO:0000256" key="6">
    <source>
        <dbReference type="RuleBase" id="RU365023"/>
    </source>
</evidence>
<dbReference type="PRINTS" id="PR01226">
    <property type="entry name" value="EXPANSIN"/>
</dbReference>
<name>A0A453M3A2_AEGTS</name>
<dbReference type="PROSITE" id="PS50843">
    <property type="entry name" value="EXPANSIN_CBD"/>
    <property type="match status" value="1"/>
</dbReference>
<dbReference type="PRINTS" id="PR01225">
    <property type="entry name" value="EXPANSNFAMLY"/>
</dbReference>
<dbReference type="PANTHER" id="PTHR31867">
    <property type="entry name" value="EXPANSIN-A15"/>
    <property type="match status" value="1"/>
</dbReference>
<dbReference type="InterPro" id="IPR007118">
    <property type="entry name" value="Expan_Lol_pI"/>
</dbReference>
<dbReference type="InterPro" id="IPR007112">
    <property type="entry name" value="Expansin/allergen_DPBB_dom"/>
</dbReference>
<evidence type="ECO:0000256" key="3">
    <source>
        <dbReference type="ARBA" id="ARBA00022525"/>
    </source>
</evidence>
<evidence type="ECO:0000256" key="1">
    <source>
        <dbReference type="ARBA" id="ARBA00005392"/>
    </source>
</evidence>
<evidence type="ECO:0000256" key="2">
    <source>
        <dbReference type="ARBA" id="ARBA00022512"/>
    </source>
</evidence>
<dbReference type="GO" id="GO:0016020">
    <property type="term" value="C:membrane"/>
    <property type="evidence" value="ECO:0007669"/>
    <property type="project" value="UniProtKB-SubCell"/>
</dbReference>
<dbReference type="Gramene" id="AET5Gv21026900.6">
    <property type="protein sequence ID" value="AET5Gv21026900.6"/>
    <property type="gene ID" value="AET5Gv21026900"/>
</dbReference>
<dbReference type="GO" id="GO:0009664">
    <property type="term" value="P:plant-type cell wall organization"/>
    <property type="evidence" value="ECO:0007669"/>
    <property type="project" value="InterPro"/>
</dbReference>
<dbReference type="GO" id="GO:0005576">
    <property type="term" value="C:extracellular region"/>
    <property type="evidence" value="ECO:0007669"/>
    <property type="project" value="InterPro"/>
</dbReference>
<sequence>FRGNRLVVGHGRSLRAHGDHARARLRAGHRRRRSGAERVGEGACHLLRRQRRLRHHGRCVRVREPVRAGVRHADDGAEHGALQRRRRVRAVLQGGVRPQDGQDGGWCNPPRPHFDMAQPAWEKIGVYRGGIIPIIYQRVPCVKKGGVRFTISGHDYFELVLPTNVAAAGSIRAMDVRGSKSGDWMAMAHNWGANWHSLAYLNGQGLSFRVTITDGQTLVFSDVVPPSWRFGQTFSSNLQFK</sequence>
<feature type="compositionally biased region" description="Basic residues" evidence="7">
    <location>
        <begin position="23"/>
        <end position="33"/>
    </location>
</feature>
<reference evidence="11" key="1">
    <citation type="journal article" date="2014" name="Science">
        <title>Ancient hybridizations among the ancestral genomes of bread wheat.</title>
        <authorList>
            <consortium name="International Wheat Genome Sequencing Consortium,"/>
            <person name="Marcussen T."/>
            <person name="Sandve S.R."/>
            <person name="Heier L."/>
            <person name="Spannagl M."/>
            <person name="Pfeifer M."/>
            <person name="Jakobsen K.S."/>
            <person name="Wulff B.B."/>
            <person name="Steuernagel B."/>
            <person name="Mayer K.F."/>
            <person name="Olsen O.A."/>
        </authorList>
    </citation>
    <scope>NUCLEOTIDE SEQUENCE [LARGE SCALE GENOMIC DNA]</scope>
    <source>
        <strain evidence="11">cv. AL8/78</strain>
    </source>
</reference>